<feature type="transmembrane region" description="Helical" evidence="12">
    <location>
        <begin position="354"/>
        <end position="376"/>
    </location>
</feature>
<dbReference type="GO" id="GO:0009055">
    <property type="term" value="F:electron transfer activity"/>
    <property type="evidence" value="ECO:0007669"/>
    <property type="project" value="UniProtKB-UniRule"/>
</dbReference>
<reference evidence="14" key="1">
    <citation type="journal article" date="2018" name="Front. Microbiol.">
        <title>Genome-Based Analysis Reveals the Taxonomy and Diversity of the Family Idiomarinaceae.</title>
        <authorList>
            <person name="Liu Y."/>
            <person name="Lai Q."/>
            <person name="Shao Z."/>
        </authorList>
    </citation>
    <scope>NUCLEOTIDE SEQUENCE [LARGE SCALE GENOMIC DNA]</scope>
    <source>
        <strain evidence="14">AIS</strain>
    </source>
</reference>
<dbReference type="Proteomes" id="UP000286934">
    <property type="component" value="Unassembled WGS sequence"/>
</dbReference>
<keyword evidence="5 12" id="KW-0349">Heme</keyword>
<comment type="subcellular location">
    <subcellularLocation>
        <location evidence="12">Cell inner membrane</location>
    </subcellularLocation>
    <subcellularLocation>
        <location evidence="1">Cell membrane</location>
        <topology evidence="1">Multi-pass membrane protein</topology>
    </subcellularLocation>
</comment>
<feature type="transmembrane region" description="Helical" evidence="12">
    <location>
        <begin position="218"/>
        <end position="236"/>
    </location>
</feature>
<evidence type="ECO:0000256" key="10">
    <source>
        <dbReference type="ARBA" id="ARBA00023004"/>
    </source>
</evidence>
<keyword evidence="11 12" id="KW-0472">Membrane</keyword>
<dbReference type="GO" id="GO:0046872">
    <property type="term" value="F:metal ion binding"/>
    <property type="evidence" value="ECO:0007669"/>
    <property type="project" value="UniProtKB-UniRule"/>
</dbReference>
<feature type="transmembrane region" description="Helical" evidence="12">
    <location>
        <begin position="12"/>
        <end position="34"/>
    </location>
</feature>
<dbReference type="Pfam" id="PF01654">
    <property type="entry name" value="Cyt_bd_oxida_I"/>
    <property type="match status" value="1"/>
</dbReference>
<evidence type="ECO:0000256" key="3">
    <source>
        <dbReference type="ARBA" id="ARBA00022448"/>
    </source>
</evidence>
<comment type="caution">
    <text evidence="13">The sequence shown here is derived from an EMBL/GenBank/DDBJ whole genome shotgun (WGS) entry which is preliminary data.</text>
</comment>
<evidence type="ECO:0000256" key="4">
    <source>
        <dbReference type="ARBA" id="ARBA00022475"/>
    </source>
</evidence>
<keyword evidence="6 12" id="KW-0812">Transmembrane</keyword>
<feature type="transmembrane region" description="Helical" evidence="12">
    <location>
        <begin position="404"/>
        <end position="427"/>
    </location>
</feature>
<dbReference type="RefSeq" id="WP_126805720.1">
    <property type="nucleotide sequence ID" value="NZ_PIPP01000001.1"/>
</dbReference>
<evidence type="ECO:0000256" key="7">
    <source>
        <dbReference type="ARBA" id="ARBA00022723"/>
    </source>
</evidence>
<accession>A0A432WXJ5</accession>
<dbReference type="GO" id="GO:0020037">
    <property type="term" value="F:heme binding"/>
    <property type="evidence" value="ECO:0007669"/>
    <property type="project" value="TreeGrafter"/>
</dbReference>
<evidence type="ECO:0000256" key="2">
    <source>
        <dbReference type="ARBA" id="ARBA00009819"/>
    </source>
</evidence>
<evidence type="ECO:0000313" key="14">
    <source>
        <dbReference type="Proteomes" id="UP000286934"/>
    </source>
</evidence>
<feature type="transmembrane region" description="Helical" evidence="12">
    <location>
        <begin position="125"/>
        <end position="146"/>
    </location>
</feature>
<keyword evidence="4 12" id="KW-1003">Cell membrane</keyword>
<gene>
    <name evidence="13" type="ORF">CWE13_02350</name>
</gene>
<evidence type="ECO:0000256" key="9">
    <source>
        <dbReference type="ARBA" id="ARBA00022989"/>
    </source>
</evidence>
<keyword evidence="10 12" id="KW-0408">Iron</keyword>
<dbReference type="GO" id="GO:0005886">
    <property type="term" value="C:plasma membrane"/>
    <property type="evidence" value="ECO:0007669"/>
    <property type="project" value="UniProtKB-SubCell"/>
</dbReference>
<keyword evidence="3 12" id="KW-0813">Transport</keyword>
<dbReference type="AlphaFoldDB" id="A0A432WXJ5"/>
<evidence type="ECO:0000256" key="6">
    <source>
        <dbReference type="ARBA" id="ARBA00022692"/>
    </source>
</evidence>
<feature type="transmembrane region" description="Helical" evidence="12">
    <location>
        <begin position="96"/>
        <end position="118"/>
    </location>
</feature>
<evidence type="ECO:0000256" key="1">
    <source>
        <dbReference type="ARBA" id="ARBA00004651"/>
    </source>
</evidence>
<proteinExistence type="inferred from homology"/>
<keyword evidence="8 12" id="KW-0249">Electron transport</keyword>
<dbReference type="GO" id="GO:0016682">
    <property type="term" value="F:oxidoreductase activity, acting on diphenols and related substances as donors, oxygen as acceptor"/>
    <property type="evidence" value="ECO:0007669"/>
    <property type="project" value="TreeGrafter"/>
</dbReference>
<dbReference type="InterPro" id="IPR002585">
    <property type="entry name" value="Cyt-d_ubiquinol_oxidase_su_1"/>
</dbReference>
<evidence type="ECO:0000256" key="11">
    <source>
        <dbReference type="ARBA" id="ARBA00023136"/>
    </source>
</evidence>
<evidence type="ECO:0000313" key="13">
    <source>
        <dbReference type="EMBL" id="RUO38502.1"/>
    </source>
</evidence>
<dbReference type="EMBL" id="PIPP01000001">
    <property type="protein sequence ID" value="RUO38502.1"/>
    <property type="molecule type" value="Genomic_DNA"/>
</dbReference>
<dbReference type="PIRSF" id="PIRSF006446">
    <property type="entry name" value="Cyt_quinol_oxidase_1"/>
    <property type="match status" value="1"/>
</dbReference>
<dbReference type="PANTHER" id="PTHR30365:SF14">
    <property type="entry name" value="CYTOCHROME BD MENAQUINOL OXIDASE SUBUNIT I-RELATED"/>
    <property type="match status" value="1"/>
</dbReference>
<feature type="transmembrane region" description="Helical" evidence="12">
    <location>
        <begin position="55"/>
        <end position="76"/>
    </location>
</feature>
<evidence type="ECO:0000256" key="12">
    <source>
        <dbReference type="PIRNR" id="PIRNR006446"/>
    </source>
</evidence>
<sequence length="467" mass="52038">MDLDPLLLSRIQFAFVVSFHAIFPVFTIGLASYIAALEGLSWRTQNPVWERLSRFWIQVFAVVFGMGVVSGIVMAFQFGTNWSNFAYAGANFLGPVLSYEVVTAFFLEAAFLGVLLFGRGKVPQGVHFFAAVMVALGTFISSFWILSANSWMQTPGGYELREGMVHVTSWSDAIFNASLWPRFFHMALASFLTGGFVVAGVSAWYLLRKKDVEVHKRALSMSLWLLLFIAPAQVVVGDIHGLNTFEHQPTKVAAMEGVWETERGAPLLLFAIPDQEEQTNHFEIGIPRLASYILTHDWDGEVQGLNEVPRGEQPPVAIVFWAFRIMVGIGILMVLFAFAGLILRRKEAYARTAWFLQGLRLMAISPFIAVLAGWFVTEVGRAPWLIYEVMTHAQGLTPSLTGGMALFTLVGYILVYSVVFAAGLYYLMRVLRVGVAPEHEMTTAENYHRAKRPLSGASASWEEEPQQ</sequence>
<evidence type="ECO:0000256" key="5">
    <source>
        <dbReference type="ARBA" id="ARBA00022617"/>
    </source>
</evidence>
<name>A0A432WXJ5_9GAMM</name>
<protein>
    <submittedName>
        <fullName evidence="13">Cytochrome ubiquinol oxidase subunit I</fullName>
    </submittedName>
</protein>
<dbReference type="PANTHER" id="PTHR30365">
    <property type="entry name" value="CYTOCHROME D UBIQUINOL OXIDASE"/>
    <property type="match status" value="1"/>
</dbReference>
<comment type="similarity">
    <text evidence="2 12">Belongs to the cytochrome ubiquinol oxidase subunit 1 family.</text>
</comment>
<keyword evidence="9 12" id="KW-1133">Transmembrane helix</keyword>
<dbReference type="OrthoDB" id="9807042at2"/>
<dbReference type="GO" id="GO:0019646">
    <property type="term" value="P:aerobic electron transport chain"/>
    <property type="evidence" value="ECO:0007669"/>
    <property type="project" value="InterPro"/>
</dbReference>
<feature type="transmembrane region" description="Helical" evidence="12">
    <location>
        <begin position="183"/>
        <end position="206"/>
    </location>
</feature>
<organism evidence="13 14">
    <name type="scientific">Aliidiomarina shirensis</name>
    <dbReference type="NCBI Taxonomy" id="1048642"/>
    <lineage>
        <taxon>Bacteria</taxon>
        <taxon>Pseudomonadati</taxon>
        <taxon>Pseudomonadota</taxon>
        <taxon>Gammaproteobacteria</taxon>
        <taxon>Alteromonadales</taxon>
        <taxon>Idiomarinaceae</taxon>
        <taxon>Aliidiomarina</taxon>
    </lineage>
</organism>
<dbReference type="GO" id="GO:0070069">
    <property type="term" value="C:cytochrome complex"/>
    <property type="evidence" value="ECO:0007669"/>
    <property type="project" value="UniProtKB-UniRule"/>
</dbReference>
<keyword evidence="7 12" id="KW-0479">Metal-binding</keyword>
<keyword evidence="14" id="KW-1185">Reference proteome</keyword>
<evidence type="ECO:0000256" key="8">
    <source>
        <dbReference type="ARBA" id="ARBA00022982"/>
    </source>
</evidence>
<feature type="transmembrane region" description="Helical" evidence="12">
    <location>
        <begin position="318"/>
        <end position="342"/>
    </location>
</feature>